<organism evidence="1 2">
    <name type="scientific">Trema orientale</name>
    <name type="common">Charcoal tree</name>
    <name type="synonym">Celtis orientalis</name>
    <dbReference type="NCBI Taxonomy" id="63057"/>
    <lineage>
        <taxon>Eukaryota</taxon>
        <taxon>Viridiplantae</taxon>
        <taxon>Streptophyta</taxon>
        <taxon>Embryophyta</taxon>
        <taxon>Tracheophyta</taxon>
        <taxon>Spermatophyta</taxon>
        <taxon>Magnoliopsida</taxon>
        <taxon>eudicotyledons</taxon>
        <taxon>Gunneridae</taxon>
        <taxon>Pentapetalae</taxon>
        <taxon>rosids</taxon>
        <taxon>fabids</taxon>
        <taxon>Rosales</taxon>
        <taxon>Cannabaceae</taxon>
        <taxon>Trema</taxon>
    </lineage>
</organism>
<protein>
    <submittedName>
        <fullName evidence="1">Uncharacterized protein</fullName>
    </submittedName>
</protein>
<dbReference type="EMBL" id="JXTC01000230">
    <property type="protein sequence ID" value="PON80885.1"/>
    <property type="molecule type" value="Genomic_DNA"/>
</dbReference>
<dbReference type="OrthoDB" id="10398506at2759"/>
<evidence type="ECO:0000313" key="1">
    <source>
        <dbReference type="EMBL" id="PON80885.1"/>
    </source>
</evidence>
<proteinExistence type="predicted"/>
<reference evidence="2" key="1">
    <citation type="submission" date="2016-06" db="EMBL/GenBank/DDBJ databases">
        <title>Parallel loss of symbiosis genes in relatives of nitrogen-fixing non-legume Parasponia.</title>
        <authorList>
            <person name="Van Velzen R."/>
            <person name="Holmer R."/>
            <person name="Bu F."/>
            <person name="Rutten L."/>
            <person name="Van Zeijl A."/>
            <person name="Liu W."/>
            <person name="Santuari L."/>
            <person name="Cao Q."/>
            <person name="Sharma T."/>
            <person name="Shen D."/>
            <person name="Roswanjaya Y."/>
            <person name="Wardhani T."/>
            <person name="Kalhor M.S."/>
            <person name="Jansen J."/>
            <person name="Van den Hoogen J."/>
            <person name="Gungor B."/>
            <person name="Hartog M."/>
            <person name="Hontelez J."/>
            <person name="Verver J."/>
            <person name="Yang W.-C."/>
            <person name="Schijlen E."/>
            <person name="Repin R."/>
            <person name="Schilthuizen M."/>
            <person name="Schranz E."/>
            <person name="Heidstra R."/>
            <person name="Miyata K."/>
            <person name="Fedorova E."/>
            <person name="Kohlen W."/>
            <person name="Bisseling T."/>
            <person name="Smit S."/>
            <person name="Geurts R."/>
        </authorList>
    </citation>
    <scope>NUCLEOTIDE SEQUENCE [LARGE SCALE GENOMIC DNA]</scope>
    <source>
        <strain evidence="2">cv. RG33-2</strain>
    </source>
</reference>
<dbReference type="InParanoid" id="A0A2P5E5R8"/>
<dbReference type="Proteomes" id="UP000237000">
    <property type="component" value="Unassembled WGS sequence"/>
</dbReference>
<dbReference type="AlphaFoldDB" id="A0A2P5E5R8"/>
<comment type="caution">
    <text evidence="1">The sequence shown here is derived from an EMBL/GenBank/DDBJ whole genome shotgun (WGS) entry which is preliminary data.</text>
</comment>
<keyword evidence="2" id="KW-1185">Reference proteome</keyword>
<gene>
    <name evidence="1" type="ORF">TorRG33x02_233810</name>
</gene>
<sequence length="100" mass="11141">MRFWTALTAATLAAVAALFAAMTALFTCSSTRRRLIAFSAVFLAACGFSSKEDDKKKYLDQNSSMQNDIKSAQTTDVMKLNDRYQSEEEIYLNCSKNCIS</sequence>
<name>A0A2P5E5R8_TREOI</name>
<evidence type="ECO:0000313" key="2">
    <source>
        <dbReference type="Proteomes" id="UP000237000"/>
    </source>
</evidence>
<accession>A0A2P5E5R8</accession>